<feature type="compositionally biased region" description="Low complexity" evidence="2">
    <location>
        <begin position="117"/>
        <end position="142"/>
    </location>
</feature>
<reference evidence="3 4" key="1">
    <citation type="submission" date="2016-03" db="EMBL/GenBank/DDBJ databases">
        <title>Whole genome sequencing of Grifola frondosa 9006-11.</title>
        <authorList>
            <person name="Min B."/>
            <person name="Park H."/>
            <person name="Kim J.-G."/>
            <person name="Cho H."/>
            <person name="Oh Y.-L."/>
            <person name="Kong W.-S."/>
            <person name="Choi I.-G."/>
        </authorList>
    </citation>
    <scope>NUCLEOTIDE SEQUENCE [LARGE SCALE GENOMIC DNA]</scope>
    <source>
        <strain evidence="3 4">9006-11</strain>
    </source>
</reference>
<feature type="coiled-coil region" evidence="1">
    <location>
        <begin position="271"/>
        <end position="298"/>
    </location>
</feature>
<name>A0A1C7MPS4_GRIFR</name>
<gene>
    <name evidence="3" type="ORF">A0H81_00349</name>
</gene>
<keyword evidence="1" id="KW-0175">Coiled coil</keyword>
<dbReference type="Proteomes" id="UP000092993">
    <property type="component" value="Unassembled WGS sequence"/>
</dbReference>
<evidence type="ECO:0000256" key="1">
    <source>
        <dbReference type="SAM" id="Coils"/>
    </source>
</evidence>
<evidence type="ECO:0000313" key="3">
    <source>
        <dbReference type="EMBL" id="OBZ78865.1"/>
    </source>
</evidence>
<accession>A0A1C7MPS4</accession>
<evidence type="ECO:0000256" key="2">
    <source>
        <dbReference type="SAM" id="MobiDB-lite"/>
    </source>
</evidence>
<evidence type="ECO:0000313" key="4">
    <source>
        <dbReference type="Proteomes" id="UP000092993"/>
    </source>
</evidence>
<sequence>MAKRAEREAAGYFPLEGWDEQGNRVAFINTGGVGHRGRASTVLGPVRGACGRCQLDQRPLECFINATSRLCILCFEKSLGCRWNGLTRDRIPAFSDVPMAGPAASVAKTSSTPAPIATRRSSRASTRGSAKAGSTRSASAAGKGKGRAADRSGARASPPVLEHDSAPSLAGTSGSDFDVRSIASSSRATRYVGAPRLAALPSRDPWQAAHRSPHPLTVQALLIRSSTPMLARVFVPCVIKRMREAAMSSEEDVRGWIAASRPSDAVAIGAYAVLTAEVARQREEITRLTEELEELKRK</sequence>
<dbReference type="AlphaFoldDB" id="A0A1C7MPS4"/>
<keyword evidence="4" id="KW-1185">Reference proteome</keyword>
<protein>
    <submittedName>
        <fullName evidence="3">Uncharacterized protein</fullName>
    </submittedName>
</protein>
<feature type="region of interest" description="Disordered" evidence="2">
    <location>
        <begin position="103"/>
        <end position="177"/>
    </location>
</feature>
<dbReference type="EMBL" id="LUGG01000001">
    <property type="protein sequence ID" value="OBZ78865.1"/>
    <property type="molecule type" value="Genomic_DNA"/>
</dbReference>
<proteinExistence type="predicted"/>
<organism evidence="3 4">
    <name type="scientific">Grifola frondosa</name>
    <name type="common">Maitake</name>
    <name type="synonym">Polyporus frondosus</name>
    <dbReference type="NCBI Taxonomy" id="5627"/>
    <lineage>
        <taxon>Eukaryota</taxon>
        <taxon>Fungi</taxon>
        <taxon>Dikarya</taxon>
        <taxon>Basidiomycota</taxon>
        <taxon>Agaricomycotina</taxon>
        <taxon>Agaricomycetes</taxon>
        <taxon>Polyporales</taxon>
        <taxon>Grifolaceae</taxon>
        <taxon>Grifola</taxon>
    </lineage>
</organism>
<comment type="caution">
    <text evidence="3">The sequence shown here is derived from an EMBL/GenBank/DDBJ whole genome shotgun (WGS) entry which is preliminary data.</text>
</comment>